<keyword evidence="2" id="KW-0408">Iron</keyword>
<feature type="binding site" evidence="2">
    <location>
        <position position="59"/>
    </location>
    <ligand>
        <name>Fe cation</name>
        <dbReference type="ChEBI" id="CHEBI:24875"/>
    </ligand>
</feature>
<dbReference type="Proteomes" id="UP000501991">
    <property type="component" value="Chromosome"/>
</dbReference>
<proteinExistence type="inferred from homology"/>
<dbReference type="PANTHER" id="PTHR43212:SF3">
    <property type="entry name" value="QUERCETIN 2,3-DIOXYGENASE"/>
    <property type="match status" value="1"/>
</dbReference>
<sequence>MIEIRKAADRGVAEHGWLSSRHTFSFAHYDDPEQRGFSDLRVINDDRVAPGQGFGTHPHRDMEILSYVLDGALEHRDTLGNGSVIRPGDVQLMSAGTGIAHSEFNASDAEGVHFLQIWILPARHGIRPGYQQTRVGEEDKRGRLRLVLSPEGHDGALRLHQDARVYAGLFDGAERAELTLASGRAAYVHLARGALSVNGVRLEAGDGLKVSGESALVLSDGEDAEVLVFDLRGPQD</sequence>
<dbReference type="InterPro" id="IPR003829">
    <property type="entry name" value="Pirin_N_dom"/>
</dbReference>
<dbReference type="Gene3D" id="2.60.120.10">
    <property type="entry name" value="Jelly Rolls"/>
    <property type="match status" value="2"/>
</dbReference>
<evidence type="ECO:0000313" key="6">
    <source>
        <dbReference type="EMBL" id="QID18368.1"/>
    </source>
</evidence>
<dbReference type="RefSeq" id="WP_173765955.1">
    <property type="nucleotide sequence ID" value="NZ_CP048836.1"/>
</dbReference>
<keyword evidence="7" id="KW-1185">Reference proteome</keyword>
<dbReference type="InterPro" id="IPR012093">
    <property type="entry name" value="Pirin"/>
</dbReference>
<gene>
    <name evidence="6" type="ORF">G3580_12400</name>
</gene>
<feature type="binding site" evidence="2">
    <location>
        <position position="103"/>
    </location>
    <ligand>
        <name>Fe cation</name>
        <dbReference type="ChEBI" id="CHEBI:24875"/>
    </ligand>
</feature>
<keyword evidence="2" id="KW-0479">Metal-binding</keyword>
<name>A0A6C1B6M7_9RHOO</name>
<dbReference type="AlphaFoldDB" id="A0A6C1B6M7"/>
<evidence type="ECO:0000256" key="1">
    <source>
        <dbReference type="ARBA" id="ARBA00008416"/>
    </source>
</evidence>
<dbReference type="PANTHER" id="PTHR43212">
    <property type="entry name" value="QUERCETIN 2,3-DIOXYGENASE"/>
    <property type="match status" value="1"/>
</dbReference>
<dbReference type="SUPFAM" id="SSF51182">
    <property type="entry name" value="RmlC-like cupins"/>
    <property type="match status" value="1"/>
</dbReference>
<evidence type="ECO:0000256" key="2">
    <source>
        <dbReference type="PIRSR" id="PIRSR006232-1"/>
    </source>
</evidence>
<feature type="domain" description="Quercetin 2,3-dioxygenase C-terminal cupin" evidence="5">
    <location>
        <begin position="146"/>
        <end position="231"/>
    </location>
</feature>
<dbReference type="CDD" id="cd02910">
    <property type="entry name" value="cupin_Yhhw_N"/>
    <property type="match status" value="1"/>
</dbReference>
<feature type="binding site" evidence="2">
    <location>
        <position position="57"/>
    </location>
    <ligand>
        <name>Fe cation</name>
        <dbReference type="ChEBI" id="CHEBI:24875"/>
    </ligand>
</feature>
<evidence type="ECO:0000259" key="5">
    <source>
        <dbReference type="Pfam" id="PF17954"/>
    </source>
</evidence>
<feature type="binding site" evidence="2">
    <location>
        <position position="101"/>
    </location>
    <ligand>
        <name>Fe cation</name>
        <dbReference type="ChEBI" id="CHEBI:24875"/>
    </ligand>
</feature>
<comment type="cofactor">
    <cofactor evidence="2">
        <name>Fe cation</name>
        <dbReference type="ChEBI" id="CHEBI:24875"/>
    </cofactor>
    <text evidence="2">Binds 1 Fe cation per subunit.</text>
</comment>
<dbReference type="CDD" id="cd20311">
    <property type="entry name" value="cupin_Yhhw_C"/>
    <property type="match status" value="1"/>
</dbReference>
<dbReference type="KEGG" id="azq:G3580_12400"/>
<feature type="domain" description="Pirin N-terminal" evidence="4">
    <location>
        <begin position="10"/>
        <end position="119"/>
    </location>
</feature>
<dbReference type="InterPro" id="IPR041602">
    <property type="entry name" value="Quercetinase_C"/>
</dbReference>
<evidence type="ECO:0000313" key="7">
    <source>
        <dbReference type="Proteomes" id="UP000501991"/>
    </source>
</evidence>
<organism evidence="6 7">
    <name type="scientific">Nitrogeniibacter mangrovi</name>
    <dbReference type="NCBI Taxonomy" id="2016596"/>
    <lineage>
        <taxon>Bacteria</taxon>
        <taxon>Pseudomonadati</taxon>
        <taxon>Pseudomonadota</taxon>
        <taxon>Betaproteobacteria</taxon>
        <taxon>Rhodocyclales</taxon>
        <taxon>Zoogloeaceae</taxon>
        <taxon>Nitrogeniibacter</taxon>
    </lineage>
</organism>
<dbReference type="InterPro" id="IPR014710">
    <property type="entry name" value="RmlC-like_jellyroll"/>
</dbReference>
<reference evidence="6 7" key="1">
    <citation type="submission" date="2020-02" db="EMBL/GenBank/DDBJ databases">
        <title>Nitrogenibacter mangrovi gen. nov., sp. nov. isolated from mangrove sediment, a denitrifying betaproteobacterium.</title>
        <authorList>
            <person name="Liao H."/>
            <person name="Tian Y."/>
        </authorList>
    </citation>
    <scope>NUCLEOTIDE SEQUENCE [LARGE SCALE GENOMIC DNA]</scope>
    <source>
        <strain evidence="6 7">M9-3-2</strain>
    </source>
</reference>
<protein>
    <submittedName>
        <fullName evidence="6">Pirin family protein</fullName>
    </submittedName>
</protein>
<dbReference type="Pfam" id="PF02678">
    <property type="entry name" value="Pirin"/>
    <property type="match status" value="1"/>
</dbReference>
<accession>A0A6C1B6M7</accession>
<dbReference type="GO" id="GO:0046872">
    <property type="term" value="F:metal ion binding"/>
    <property type="evidence" value="ECO:0007669"/>
    <property type="project" value="UniProtKB-KW"/>
</dbReference>
<dbReference type="PIRSF" id="PIRSF006232">
    <property type="entry name" value="Pirin"/>
    <property type="match status" value="1"/>
</dbReference>
<dbReference type="EMBL" id="CP048836">
    <property type="protein sequence ID" value="QID18368.1"/>
    <property type="molecule type" value="Genomic_DNA"/>
</dbReference>
<dbReference type="InterPro" id="IPR011051">
    <property type="entry name" value="RmlC_Cupin_sf"/>
</dbReference>
<evidence type="ECO:0000259" key="4">
    <source>
        <dbReference type="Pfam" id="PF02678"/>
    </source>
</evidence>
<evidence type="ECO:0000256" key="3">
    <source>
        <dbReference type="RuleBase" id="RU003457"/>
    </source>
</evidence>
<dbReference type="Pfam" id="PF17954">
    <property type="entry name" value="Pirin_C_2"/>
    <property type="match status" value="1"/>
</dbReference>
<comment type="similarity">
    <text evidence="1 3">Belongs to the pirin family.</text>
</comment>